<keyword evidence="1" id="KW-0812">Transmembrane</keyword>
<accession>A0A133ULP4</accession>
<keyword evidence="1" id="KW-1133">Transmembrane helix</keyword>
<feature type="transmembrane region" description="Helical" evidence="1">
    <location>
        <begin position="42"/>
        <end position="74"/>
    </location>
</feature>
<gene>
    <name evidence="2" type="ORF">AKJ65_02650</name>
</gene>
<proteinExistence type="predicted"/>
<reference evidence="2 3" key="1">
    <citation type="journal article" date="2016" name="Sci. Rep.">
        <title>Metabolic traits of an uncultured archaeal lineage -MSBL1- from brine pools of the Red Sea.</title>
        <authorList>
            <person name="Mwirichia R."/>
            <person name="Alam I."/>
            <person name="Rashid M."/>
            <person name="Vinu M."/>
            <person name="Ba-Alawi W."/>
            <person name="Anthony Kamau A."/>
            <person name="Kamanda Ngugi D."/>
            <person name="Goker M."/>
            <person name="Klenk H.P."/>
            <person name="Bajic V."/>
            <person name="Stingl U."/>
        </authorList>
    </citation>
    <scope>NUCLEOTIDE SEQUENCE [LARGE SCALE GENOMIC DNA]</scope>
    <source>
        <strain evidence="2">SCGC-AAA259E19</strain>
    </source>
</reference>
<sequence length="86" mass="9325">MNIILTLGLALLGLGIFGAIKGYGVENPVGRLLNVEVANFGLMLIFLSLNEAVALLTFAAASVLTTVVFMRLFLRISILEKMKEEK</sequence>
<protein>
    <submittedName>
        <fullName evidence="2">Uncharacterized protein</fullName>
    </submittedName>
</protein>
<evidence type="ECO:0000313" key="2">
    <source>
        <dbReference type="EMBL" id="KXA95079.1"/>
    </source>
</evidence>
<dbReference type="EMBL" id="LHXO01000026">
    <property type="protein sequence ID" value="KXA95079.1"/>
    <property type="molecule type" value="Genomic_DNA"/>
</dbReference>
<dbReference type="InterPro" id="IPR011317">
    <property type="entry name" value="Prd_NiFe_hyd_3_EhaE"/>
</dbReference>
<dbReference type="Pfam" id="PF09880">
    <property type="entry name" value="EhaE"/>
    <property type="match status" value="1"/>
</dbReference>
<organism evidence="2 3">
    <name type="scientific">candidate division MSBL1 archaeon SCGC-AAA259E19</name>
    <dbReference type="NCBI Taxonomy" id="1698264"/>
    <lineage>
        <taxon>Archaea</taxon>
        <taxon>Methanobacteriati</taxon>
        <taxon>Methanobacteriota</taxon>
        <taxon>candidate division MSBL1</taxon>
    </lineage>
</organism>
<dbReference type="Proteomes" id="UP000070284">
    <property type="component" value="Unassembled WGS sequence"/>
</dbReference>
<name>A0A133ULP4_9EURY</name>
<evidence type="ECO:0000256" key="1">
    <source>
        <dbReference type="SAM" id="Phobius"/>
    </source>
</evidence>
<comment type="caution">
    <text evidence="2">The sequence shown here is derived from an EMBL/GenBank/DDBJ whole genome shotgun (WGS) entry which is preliminary data.</text>
</comment>
<keyword evidence="3" id="KW-1185">Reference proteome</keyword>
<evidence type="ECO:0000313" key="3">
    <source>
        <dbReference type="Proteomes" id="UP000070284"/>
    </source>
</evidence>
<keyword evidence="1" id="KW-0472">Membrane</keyword>
<dbReference type="AlphaFoldDB" id="A0A133ULP4"/>